<evidence type="ECO:0000256" key="1">
    <source>
        <dbReference type="SAM" id="Phobius"/>
    </source>
</evidence>
<name>A0A336K205_CULSO</name>
<accession>A0A336K205</accession>
<dbReference type="EMBL" id="UFQS01000016">
    <property type="protein sequence ID" value="SSW97435.1"/>
    <property type="molecule type" value="Genomic_DNA"/>
</dbReference>
<keyword evidence="1" id="KW-0812">Transmembrane</keyword>
<dbReference type="VEuPathDB" id="VectorBase:CSON003675"/>
<sequence>MARIVDTILICLFYLHTFWDVFKKSLILITEHCLCSQAGNVLLHQSIMAFMVWKVLMHKYSRSKYCGLVRQSVPVTKISGLQQIKDIPHSEYISKKKKIYLHLLLSGIDEIIYNSISVKLFHLDDMYHFVKTFYFIFILLQSFVWAYYGNFEESEYLECMKIIAEHLPHSFKKLNDWPTTVCSGIIHPNNMNDNDQSFAVFYNDCINEGIQLTKQEFIFFGKTEEKCFYQSVILRIHSNSRYDFLTPDMKLSLPTKKSYMISNELNFV</sequence>
<keyword evidence="1" id="KW-1133">Transmembrane helix</keyword>
<feature type="transmembrane region" description="Helical" evidence="1">
    <location>
        <begin position="128"/>
        <end position="148"/>
    </location>
</feature>
<evidence type="ECO:0000313" key="3">
    <source>
        <dbReference type="EMBL" id="SSX17821.1"/>
    </source>
</evidence>
<gene>
    <name evidence="2" type="primary">CSON003675</name>
</gene>
<keyword evidence="1" id="KW-0472">Membrane</keyword>
<protein>
    <submittedName>
        <fullName evidence="2">CSON003675 protein</fullName>
    </submittedName>
</protein>
<dbReference type="AlphaFoldDB" id="A0A336K205"/>
<evidence type="ECO:0000313" key="2">
    <source>
        <dbReference type="EMBL" id="SSW97435.1"/>
    </source>
</evidence>
<reference evidence="2" key="1">
    <citation type="submission" date="2018-04" db="EMBL/GenBank/DDBJ databases">
        <authorList>
            <person name="Go L.Y."/>
            <person name="Mitchell J.A."/>
        </authorList>
    </citation>
    <scope>NUCLEOTIDE SEQUENCE</scope>
    <source>
        <tissue evidence="2">Whole organism</tissue>
    </source>
</reference>
<proteinExistence type="predicted"/>
<dbReference type="EMBL" id="UFQT01000016">
    <property type="protein sequence ID" value="SSX17821.1"/>
    <property type="molecule type" value="Genomic_DNA"/>
</dbReference>
<reference evidence="3" key="2">
    <citation type="submission" date="2018-07" db="EMBL/GenBank/DDBJ databases">
        <authorList>
            <person name="Quirk P.G."/>
            <person name="Krulwich T.A."/>
        </authorList>
    </citation>
    <scope>NUCLEOTIDE SEQUENCE</scope>
</reference>
<feature type="transmembrane region" description="Helical" evidence="1">
    <location>
        <begin position="99"/>
        <end position="116"/>
    </location>
</feature>
<organism evidence="2">
    <name type="scientific">Culicoides sonorensis</name>
    <name type="common">Biting midge</name>
    <dbReference type="NCBI Taxonomy" id="179676"/>
    <lineage>
        <taxon>Eukaryota</taxon>
        <taxon>Metazoa</taxon>
        <taxon>Ecdysozoa</taxon>
        <taxon>Arthropoda</taxon>
        <taxon>Hexapoda</taxon>
        <taxon>Insecta</taxon>
        <taxon>Pterygota</taxon>
        <taxon>Neoptera</taxon>
        <taxon>Endopterygota</taxon>
        <taxon>Diptera</taxon>
        <taxon>Nematocera</taxon>
        <taxon>Chironomoidea</taxon>
        <taxon>Ceratopogonidae</taxon>
        <taxon>Ceratopogoninae</taxon>
        <taxon>Culicoides</taxon>
        <taxon>Monoculicoides</taxon>
    </lineage>
</organism>